<dbReference type="PANTHER" id="PTHR13217:SF11">
    <property type="entry name" value="PLECKSTRIN HOMOLOGY DOMAIN-CONTAINING FAMILY G MEMBER 5"/>
    <property type="match status" value="1"/>
</dbReference>
<dbReference type="Gene3D" id="2.30.29.30">
    <property type="entry name" value="Pleckstrin-homology domain (PH domain)/Phosphotyrosine-binding domain (PTB)"/>
    <property type="match status" value="1"/>
</dbReference>
<dbReference type="InterPro" id="IPR001849">
    <property type="entry name" value="PH_domain"/>
</dbReference>
<dbReference type="SUPFAM" id="SSF48065">
    <property type="entry name" value="DBL homology domain (DH-domain)"/>
    <property type="match status" value="1"/>
</dbReference>
<reference evidence="8" key="1">
    <citation type="submission" date="2020-02" db="EMBL/GenBank/DDBJ databases">
        <title>Bird 10,000 Genomes (B10K) Project - Family phase.</title>
        <authorList>
            <person name="Zhang G."/>
        </authorList>
    </citation>
    <scope>NUCLEOTIDE SEQUENCE</scope>
    <source>
        <strain evidence="8">B10K-DU-029-61</strain>
        <tissue evidence="8">Blood</tissue>
    </source>
</reference>
<dbReference type="SUPFAM" id="SSF50729">
    <property type="entry name" value="PH domain-like"/>
    <property type="match status" value="1"/>
</dbReference>
<feature type="region of interest" description="Disordered" evidence="5">
    <location>
        <begin position="306"/>
        <end position="330"/>
    </location>
</feature>
<dbReference type="GO" id="GO:0030139">
    <property type="term" value="C:endocytic vesicle"/>
    <property type="evidence" value="ECO:0007669"/>
    <property type="project" value="TreeGrafter"/>
</dbReference>
<dbReference type="FunFam" id="2.30.29.30:FF:000141">
    <property type="entry name" value="Pleckstrin homology domain-containing family G member 5"/>
    <property type="match status" value="1"/>
</dbReference>
<protein>
    <submittedName>
        <fullName evidence="8">PKHG5 protein</fullName>
    </submittedName>
</protein>
<keyword evidence="3" id="KW-0963">Cytoplasm</keyword>
<evidence type="ECO:0000256" key="3">
    <source>
        <dbReference type="ARBA" id="ARBA00022490"/>
    </source>
</evidence>
<feature type="domain" description="DH" evidence="7">
    <location>
        <begin position="421"/>
        <end position="599"/>
    </location>
</feature>
<dbReference type="Proteomes" id="UP000658642">
    <property type="component" value="Unassembled WGS sequence"/>
</dbReference>
<gene>
    <name evidence="8" type="primary">Plekhg5</name>
    <name evidence="8" type="ORF">ATRCLA_R03402</name>
</gene>
<feature type="compositionally biased region" description="Low complexity" evidence="5">
    <location>
        <begin position="871"/>
        <end position="899"/>
    </location>
</feature>
<dbReference type="Pfam" id="PF00621">
    <property type="entry name" value="RhoGEF"/>
    <property type="match status" value="1"/>
</dbReference>
<dbReference type="SUPFAM" id="SSF54236">
    <property type="entry name" value="Ubiquitin-like"/>
    <property type="match status" value="1"/>
</dbReference>
<feature type="non-terminal residue" evidence="8">
    <location>
        <position position="1105"/>
    </location>
</feature>
<dbReference type="InterPro" id="IPR040181">
    <property type="entry name" value="PKHG5/7"/>
</dbReference>
<accession>A0A852PRG6</accession>
<dbReference type="FunFam" id="1.20.900.10:FF:000017">
    <property type="entry name" value="pleckstrin homology domain-containing family G member 5 isoform X1"/>
    <property type="match status" value="1"/>
</dbReference>
<dbReference type="OrthoDB" id="660555at2759"/>
<dbReference type="InterPro" id="IPR011993">
    <property type="entry name" value="PH-like_dom_sf"/>
</dbReference>
<evidence type="ECO:0000256" key="5">
    <source>
        <dbReference type="SAM" id="MobiDB-lite"/>
    </source>
</evidence>
<evidence type="ECO:0000259" key="6">
    <source>
        <dbReference type="PROSITE" id="PS50003"/>
    </source>
</evidence>
<dbReference type="EMBL" id="WBMZ01017062">
    <property type="protein sequence ID" value="NXY26061.1"/>
    <property type="molecule type" value="Genomic_DNA"/>
</dbReference>
<comment type="caution">
    <text evidence="8">The sequence shown here is derived from an EMBL/GenBank/DDBJ whole genome shotgun (WGS) entry which is preliminary data.</text>
</comment>
<dbReference type="Gene3D" id="1.20.900.10">
    <property type="entry name" value="Dbl homology (DH) domain"/>
    <property type="match status" value="1"/>
</dbReference>
<feature type="domain" description="PH" evidence="6">
    <location>
        <begin position="694"/>
        <end position="794"/>
    </location>
</feature>
<comment type="subcellular location">
    <subcellularLocation>
        <location evidence="1">Cell projection</location>
    </subcellularLocation>
    <subcellularLocation>
        <location evidence="2">Cytoplasm</location>
    </subcellularLocation>
</comment>
<evidence type="ECO:0000313" key="8">
    <source>
        <dbReference type="EMBL" id="NXY26061.1"/>
    </source>
</evidence>
<dbReference type="GO" id="GO:0005886">
    <property type="term" value="C:plasma membrane"/>
    <property type="evidence" value="ECO:0007669"/>
    <property type="project" value="TreeGrafter"/>
</dbReference>
<dbReference type="SMART" id="SM00325">
    <property type="entry name" value="RhoGEF"/>
    <property type="match status" value="1"/>
</dbReference>
<evidence type="ECO:0000256" key="1">
    <source>
        <dbReference type="ARBA" id="ARBA00004316"/>
    </source>
</evidence>
<feature type="compositionally biased region" description="Polar residues" evidence="5">
    <location>
        <begin position="825"/>
        <end position="848"/>
    </location>
</feature>
<dbReference type="SMART" id="SM00233">
    <property type="entry name" value="PH"/>
    <property type="match status" value="1"/>
</dbReference>
<feature type="compositionally biased region" description="Polar residues" evidence="5">
    <location>
        <begin position="320"/>
        <end position="330"/>
    </location>
</feature>
<dbReference type="PANTHER" id="PTHR13217">
    <property type="entry name" value="PLECKSTRIN HOMOLOGY DOMAIN-CONTAINING FAMILY G MEMBER 7"/>
    <property type="match status" value="1"/>
</dbReference>
<feature type="region of interest" description="Disordered" evidence="5">
    <location>
        <begin position="997"/>
        <end position="1081"/>
    </location>
</feature>
<dbReference type="InterPro" id="IPR000219">
    <property type="entry name" value="DH_dom"/>
</dbReference>
<organism evidence="8 9">
    <name type="scientific">Atrichornis clamosus</name>
    <dbReference type="NCBI Taxonomy" id="449594"/>
    <lineage>
        <taxon>Eukaryota</taxon>
        <taxon>Metazoa</taxon>
        <taxon>Chordata</taxon>
        <taxon>Craniata</taxon>
        <taxon>Vertebrata</taxon>
        <taxon>Euteleostomi</taxon>
        <taxon>Archelosauria</taxon>
        <taxon>Archosauria</taxon>
        <taxon>Dinosauria</taxon>
        <taxon>Saurischia</taxon>
        <taxon>Theropoda</taxon>
        <taxon>Coelurosauria</taxon>
        <taxon>Aves</taxon>
        <taxon>Neognathae</taxon>
        <taxon>Neoaves</taxon>
        <taxon>Telluraves</taxon>
        <taxon>Australaves</taxon>
        <taxon>Passeriformes</taxon>
        <taxon>Menuridae</taxon>
        <taxon>Atrichornis</taxon>
    </lineage>
</organism>
<dbReference type="GO" id="GO:0005085">
    <property type="term" value="F:guanyl-nucleotide exchange factor activity"/>
    <property type="evidence" value="ECO:0007669"/>
    <property type="project" value="InterPro"/>
</dbReference>
<feature type="non-terminal residue" evidence="8">
    <location>
        <position position="1"/>
    </location>
</feature>
<evidence type="ECO:0000313" key="9">
    <source>
        <dbReference type="Proteomes" id="UP000658642"/>
    </source>
</evidence>
<dbReference type="AlphaFoldDB" id="A0A852PRG6"/>
<evidence type="ECO:0000259" key="7">
    <source>
        <dbReference type="PROSITE" id="PS50010"/>
    </source>
</evidence>
<dbReference type="InterPro" id="IPR035899">
    <property type="entry name" value="DBL_dom_sf"/>
</dbReference>
<dbReference type="GO" id="GO:0043542">
    <property type="term" value="P:endothelial cell migration"/>
    <property type="evidence" value="ECO:0007669"/>
    <property type="project" value="TreeGrafter"/>
</dbReference>
<dbReference type="GO" id="GO:0007266">
    <property type="term" value="P:Rho protein signal transduction"/>
    <property type="evidence" value="ECO:0007669"/>
    <property type="project" value="TreeGrafter"/>
</dbReference>
<feature type="region of interest" description="Disordered" evidence="5">
    <location>
        <begin position="119"/>
        <end position="164"/>
    </location>
</feature>
<dbReference type="CDD" id="cd13244">
    <property type="entry name" value="PH_PLEKHG5_G6"/>
    <property type="match status" value="1"/>
</dbReference>
<dbReference type="PROSITE" id="PS50003">
    <property type="entry name" value="PH_DOMAIN"/>
    <property type="match status" value="1"/>
</dbReference>
<feature type="region of interest" description="Disordered" evidence="5">
    <location>
        <begin position="800"/>
        <end position="978"/>
    </location>
</feature>
<keyword evidence="9" id="KW-1185">Reference proteome</keyword>
<dbReference type="CDD" id="cd17068">
    <property type="entry name" value="RBD_PLEKHG5"/>
    <property type="match status" value="1"/>
</dbReference>
<dbReference type="CDD" id="cd00160">
    <property type="entry name" value="RhoGEF"/>
    <property type="match status" value="1"/>
</dbReference>
<dbReference type="InterPro" id="IPR029071">
    <property type="entry name" value="Ubiquitin-like_domsf"/>
</dbReference>
<feature type="compositionally biased region" description="Acidic residues" evidence="5">
    <location>
        <begin position="807"/>
        <end position="816"/>
    </location>
</feature>
<proteinExistence type="predicted"/>
<evidence type="ECO:0000256" key="4">
    <source>
        <dbReference type="ARBA" id="ARBA00023273"/>
    </source>
</evidence>
<evidence type="ECO:0000256" key="2">
    <source>
        <dbReference type="ARBA" id="ARBA00004496"/>
    </source>
</evidence>
<dbReference type="GO" id="GO:0030424">
    <property type="term" value="C:axon"/>
    <property type="evidence" value="ECO:0007669"/>
    <property type="project" value="TreeGrafter"/>
</dbReference>
<keyword evidence="4" id="KW-0966">Cell projection</keyword>
<name>A0A852PRG6_9PASS</name>
<sequence>MFLYWRKRGAYELEALPAGLAGLEYGAVERFSWSSSLDISEELGAEPCPAEETVLHCQNSNCAGERRAAKECHHAECRQLSRSGPLSLCDLCDSRLHGAMHFDGHIRFDLPPQGSILARNMSTRSCPPRTSPASDVEEEEEGPAESRGERRSSALKLPKKKAWRRHTDDPSKECFTLKFDLNIDVEAEIVPAVKKKSLGEVLLPVFERKAIELGKVDIYLDQSHTPLSLQFEAYRFGGHYLRVKAKPGDELKVEQAVRDARSASLPILHPASTAALLGPVLEPLPGHREGSESLAPGRRRKNMTEFLGDTSIPSPEPTLHSGSSLPTNGTDTWKNRAASRFSGFFSSGASTGSFGRETEKLEQLANRLHAYSTFGLPKLPPQLRFDRDSWEEDGDEAGLTLEDSWQQIIQGAEALSRRQCHQQEAIWELLHTEATYIRKLKVITELFLCCLLNLQESGLLCEVDAERLFSNIGEIIRLHCELWRSIMAPVLAKARRTGALLDPIDFLNGFKMFGSLFKPYVRYCMEEEGCMEYMRALLRDSELFRAYVTWAEKHEQCSRLKLSDMLVKPHQRLTKYPLLLKSILKKTDDPRARDAITTMVRDPGWGAAGVVPPGPSNPPLCPPQIGSVERFINDVNSRMRQRQERQRLAAILSRIDTYEVVEGSTDEVDKLLKEFLRLDLTAPIPGTSPEDTRQLLLEGSLRMREGKDSKMDVYCFLFTDLFLITKPLKKAERTKVIRQPLLVDRVVCRELRDPGSFLLIYLNELGSAVAAYTFQASGQLLCRSWVEAVRNAQNLLQRLRQRRHREEEEEEEEDGESGASAASSPTILRHSSASPDSQQCPSDGSTETLAMVVADGGDELSSPDWDTGPFSSTSDGSSVSTSTSISTGTSAETSTSAETPTRELPAGALPVPLPHGVASPASGCRSSSIDSAYGTLSPASLRDFSQQPEGMAKEGQEPSLAPLAPRPASPRLRRRTPVQLLPCPARVLKSKSEASLPQLLSPISPGPLSQSRSLSDLCADSPRTSQGPTPLAAPGSSGSSTSELSEPEEPVESPASLPEELQRDPLPPARRTLSDPQSAQHRKLTLAQLYRIRTTLLLNSTLTAS</sequence>
<feature type="compositionally biased region" description="Low complexity" evidence="5">
    <location>
        <begin position="1027"/>
        <end position="1044"/>
    </location>
</feature>
<dbReference type="PROSITE" id="PS50010">
    <property type="entry name" value="DH_2"/>
    <property type="match status" value="1"/>
</dbReference>